<proteinExistence type="predicted"/>
<evidence type="ECO:0000313" key="1">
    <source>
        <dbReference type="EMBL" id="JAD60499.1"/>
    </source>
</evidence>
<dbReference type="AlphaFoldDB" id="A0A0A9B959"/>
<reference evidence="1" key="2">
    <citation type="journal article" date="2015" name="Data Brief">
        <title>Shoot transcriptome of the giant reed, Arundo donax.</title>
        <authorList>
            <person name="Barrero R.A."/>
            <person name="Guerrero F.D."/>
            <person name="Moolhuijzen P."/>
            <person name="Goolsby J.A."/>
            <person name="Tidwell J."/>
            <person name="Bellgard S.E."/>
            <person name="Bellgard M.I."/>
        </authorList>
    </citation>
    <scope>NUCLEOTIDE SEQUENCE</scope>
    <source>
        <tissue evidence="1">Shoot tissue taken approximately 20 cm above the soil surface</tissue>
    </source>
</reference>
<protein>
    <submittedName>
        <fullName evidence="1">Uncharacterized protein</fullName>
    </submittedName>
</protein>
<organism evidence="1">
    <name type="scientific">Arundo donax</name>
    <name type="common">Giant reed</name>
    <name type="synonym">Donax arundinaceus</name>
    <dbReference type="NCBI Taxonomy" id="35708"/>
    <lineage>
        <taxon>Eukaryota</taxon>
        <taxon>Viridiplantae</taxon>
        <taxon>Streptophyta</taxon>
        <taxon>Embryophyta</taxon>
        <taxon>Tracheophyta</taxon>
        <taxon>Spermatophyta</taxon>
        <taxon>Magnoliopsida</taxon>
        <taxon>Liliopsida</taxon>
        <taxon>Poales</taxon>
        <taxon>Poaceae</taxon>
        <taxon>PACMAD clade</taxon>
        <taxon>Arundinoideae</taxon>
        <taxon>Arundineae</taxon>
        <taxon>Arundo</taxon>
    </lineage>
</organism>
<sequence length="39" mass="4826">MHCELICMMLTKSLFRYCWLSYRYQLDPFFLLEIELTSS</sequence>
<reference evidence="1" key="1">
    <citation type="submission" date="2014-09" db="EMBL/GenBank/DDBJ databases">
        <authorList>
            <person name="Magalhaes I.L.F."/>
            <person name="Oliveira U."/>
            <person name="Santos F.R."/>
            <person name="Vidigal T.H.D.A."/>
            <person name="Brescovit A.D."/>
            <person name="Santos A.J."/>
        </authorList>
    </citation>
    <scope>NUCLEOTIDE SEQUENCE</scope>
    <source>
        <tissue evidence="1">Shoot tissue taken approximately 20 cm above the soil surface</tissue>
    </source>
</reference>
<accession>A0A0A9B959</accession>
<name>A0A0A9B959_ARUDO</name>
<dbReference type="EMBL" id="GBRH01237396">
    <property type="protein sequence ID" value="JAD60499.1"/>
    <property type="molecule type" value="Transcribed_RNA"/>
</dbReference>